<accession>G6XGS6</accession>
<dbReference type="Proteomes" id="UP000004949">
    <property type="component" value="Unassembled WGS sequence"/>
</dbReference>
<organism evidence="2 3">
    <name type="scientific">Gluconobacter morbifer G707</name>
    <dbReference type="NCBI Taxonomy" id="1088869"/>
    <lineage>
        <taxon>Bacteria</taxon>
        <taxon>Pseudomonadati</taxon>
        <taxon>Pseudomonadota</taxon>
        <taxon>Alphaproteobacteria</taxon>
        <taxon>Acetobacterales</taxon>
        <taxon>Acetobacteraceae</taxon>
        <taxon>Gluconobacter</taxon>
    </lineage>
</organism>
<name>G6XGS6_9PROT</name>
<dbReference type="SUPFAM" id="SSF49899">
    <property type="entry name" value="Concanavalin A-like lectins/glucanases"/>
    <property type="match status" value="1"/>
</dbReference>
<evidence type="ECO:0000313" key="2">
    <source>
        <dbReference type="EMBL" id="EHH69384.1"/>
    </source>
</evidence>
<keyword evidence="1" id="KW-0732">Signal</keyword>
<dbReference type="Gene3D" id="2.60.120.200">
    <property type="match status" value="1"/>
</dbReference>
<keyword evidence="3" id="KW-1185">Reference proteome</keyword>
<evidence type="ECO:0000256" key="1">
    <source>
        <dbReference type="SAM" id="SignalP"/>
    </source>
</evidence>
<dbReference type="eggNOG" id="COG5297">
    <property type="taxonomic scope" value="Bacteria"/>
</dbReference>
<dbReference type="PATRIC" id="fig|1088869.3.peg.699"/>
<gene>
    <name evidence="2" type="ORF">GMO_06910</name>
</gene>
<dbReference type="AlphaFoldDB" id="G6XGS6"/>
<reference evidence="2 3" key="1">
    <citation type="submission" date="2011-10" db="EMBL/GenBank/DDBJ databases">
        <title>Genome sequence of Gluconobacter morbifer G707, isolated from Drosophila gut.</title>
        <authorList>
            <person name="Lee W.-J."/>
            <person name="Kim E.-K."/>
        </authorList>
    </citation>
    <scope>NUCLEOTIDE SEQUENCE [LARGE SCALE GENOMIC DNA]</scope>
    <source>
        <strain evidence="2 3">G707</strain>
    </source>
</reference>
<feature type="signal peptide" evidence="1">
    <location>
        <begin position="1"/>
        <end position="23"/>
    </location>
</feature>
<dbReference type="InterPro" id="IPR013320">
    <property type="entry name" value="ConA-like_dom_sf"/>
</dbReference>
<dbReference type="EMBL" id="AGQV01000001">
    <property type="protein sequence ID" value="EHH69384.1"/>
    <property type="molecule type" value="Genomic_DNA"/>
</dbReference>
<comment type="caution">
    <text evidence="2">The sequence shown here is derived from an EMBL/GenBank/DDBJ whole genome shotgun (WGS) entry which is preliminary data.</text>
</comment>
<evidence type="ECO:0008006" key="4">
    <source>
        <dbReference type="Google" id="ProtNLM"/>
    </source>
</evidence>
<dbReference type="OrthoDB" id="7282389at2"/>
<dbReference type="STRING" id="1088869.GMO_06910"/>
<dbReference type="RefSeq" id="WP_008850841.1">
    <property type="nucleotide sequence ID" value="NZ_AGQV01000001.1"/>
</dbReference>
<protein>
    <recommendedName>
        <fullName evidence="4">Alginate lyase 2 domain-containing protein</fullName>
    </recommendedName>
</protein>
<evidence type="ECO:0000313" key="3">
    <source>
        <dbReference type="Proteomes" id="UP000004949"/>
    </source>
</evidence>
<feature type="chain" id="PRO_5003489555" description="Alginate lyase 2 domain-containing protein" evidence="1">
    <location>
        <begin position="24"/>
        <end position="238"/>
    </location>
</feature>
<sequence length="238" mass="26099">MPFPIRFLFAALLALTTILPAQALDLSQRPETGNFTLQEPAARLKLRLVPSTTLIQGYHSSFYQQNPGTGAITLQTDGLQPAIRGQIAPETLLRENTAWYFQETPGVMQASLHIDHFPRNGQITIGRIASKTGSVADLRATANQVEAVVHTDTGVKTAVVGTVYPEGRVSYRFETRPDGLLRVTVNGTKSTFLLPSAATAPPFWFEAVAGETGWHMPSHNDMGRVTFTSLQVQHFVRK</sequence>
<proteinExistence type="predicted"/>